<evidence type="ECO:0000313" key="3">
    <source>
        <dbReference type="EMBL" id="EED93654.1"/>
    </source>
</evidence>
<keyword evidence="4" id="KW-1185">Reference proteome</keyword>
<feature type="domain" description="Peptidase S1" evidence="2">
    <location>
        <begin position="10"/>
        <end position="55"/>
    </location>
</feature>
<name>B8BX65_THAPS</name>
<dbReference type="GO" id="GO:0004252">
    <property type="term" value="F:serine-type endopeptidase activity"/>
    <property type="evidence" value="ECO:0007669"/>
    <property type="project" value="InterPro"/>
</dbReference>
<evidence type="ECO:0000256" key="1">
    <source>
        <dbReference type="ARBA" id="ARBA00023026"/>
    </source>
</evidence>
<reference evidence="3 4" key="1">
    <citation type="journal article" date="2004" name="Science">
        <title>The genome of the diatom Thalassiosira pseudonana: ecology, evolution, and metabolism.</title>
        <authorList>
            <person name="Armbrust E.V."/>
            <person name="Berges J.A."/>
            <person name="Bowler C."/>
            <person name="Green B.R."/>
            <person name="Martinez D."/>
            <person name="Putnam N.H."/>
            <person name="Zhou S."/>
            <person name="Allen A.E."/>
            <person name="Apt K.E."/>
            <person name="Bechner M."/>
            <person name="Brzezinski M.A."/>
            <person name="Chaal B.K."/>
            <person name="Chiovitti A."/>
            <person name="Davis A.K."/>
            <person name="Demarest M.S."/>
            <person name="Detter J.C."/>
            <person name="Glavina T."/>
            <person name="Goodstein D."/>
            <person name="Hadi M.Z."/>
            <person name="Hellsten U."/>
            <person name="Hildebrand M."/>
            <person name="Jenkins B.D."/>
            <person name="Jurka J."/>
            <person name="Kapitonov V.V."/>
            <person name="Kroger N."/>
            <person name="Lau W.W."/>
            <person name="Lane T.W."/>
            <person name="Larimer F.W."/>
            <person name="Lippmeier J.C."/>
            <person name="Lucas S."/>
            <person name="Medina M."/>
            <person name="Montsant A."/>
            <person name="Obornik M."/>
            <person name="Parker M.S."/>
            <person name="Palenik B."/>
            <person name="Pazour G.J."/>
            <person name="Richardson P.M."/>
            <person name="Rynearson T.A."/>
            <person name="Saito M.A."/>
            <person name="Schwartz D.C."/>
            <person name="Thamatrakoln K."/>
            <person name="Valentin K."/>
            <person name="Vardi A."/>
            <person name="Wilkerson F.P."/>
            <person name="Rokhsar D.S."/>
        </authorList>
    </citation>
    <scope>NUCLEOTIDE SEQUENCE [LARGE SCALE GENOMIC DNA]</scope>
    <source>
        <strain evidence="3 4">CCMP1335</strain>
    </source>
</reference>
<protein>
    <recommendedName>
        <fullName evidence="2">Peptidase S1 domain-containing protein</fullName>
    </recommendedName>
</protein>
<dbReference type="Proteomes" id="UP000001449">
    <property type="component" value="Chromosome 3"/>
</dbReference>
<dbReference type="Pfam" id="PF00089">
    <property type="entry name" value="Trypsin"/>
    <property type="match status" value="1"/>
</dbReference>
<dbReference type="GO" id="GO:0006508">
    <property type="term" value="P:proteolysis"/>
    <property type="evidence" value="ECO:0007669"/>
    <property type="project" value="InterPro"/>
</dbReference>
<evidence type="ECO:0000313" key="4">
    <source>
        <dbReference type="Proteomes" id="UP000001449"/>
    </source>
</evidence>
<dbReference type="RefSeq" id="XP_002288218.1">
    <property type="nucleotide sequence ID" value="XM_002288182.1"/>
</dbReference>
<feature type="non-terminal residue" evidence="3">
    <location>
        <position position="59"/>
    </location>
</feature>
<dbReference type="SUPFAM" id="SSF50494">
    <property type="entry name" value="Trypsin-like serine proteases"/>
    <property type="match status" value="1"/>
</dbReference>
<dbReference type="InterPro" id="IPR001254">
    <property type="entry name" value="Trypsin_dom"/>
</dbReference>
<organism evidence="3 4">
    <name type="scientific">Thalassiosira pseudonana</name>
    <name type="common">Marine diatom</name>
    <name type="synonym">Cyclotella nana</name>
    <dbReference type="NCBI Taxonomy" id="35128"/>
    <lineage>
        <taxon>Eukaryota</taxon>
        <taxon>Sar</taxon>
        <taxon>Stramenopiles</taxon>
        <taxon>Ochrophyta</taxon>
        <taxon>Bacillariophyta</taxon>
        <taxon>Coscinodiscophyceae</taxon>
        <taxon>Thalassiosirophycidae</taxon>
        <taxon>Thalassiosirales</taxon>
        <taxon>Thalassiosiraceae</taxon>
        <taxon>Thalassiosira</taxon>
    </lineage>
</organism>
<accession>B8BX65</accession>
<dbReference type="HOGENOM" id="CLU_2968241_0_0_1"/>
<evidence type="ECO:0000259" key="2">
    <source>
        <dbReference type="Pfam" id="PF00089"/>
    </source>
</evidence>
<sequence length="59" mass="6401">MYLTASLFTTGGPIIFAGREAEDDVQVGLASWGIGCASPSFPGVYSRISSEYKWIRNKV</sequence>
<proteinExistence type="predicted"/>
<dbReference type="FunFam" id="2.40.10.10:FF:000289">
    <property type="match status" value="1"/>
</dbReference>
<dbReference type="KEGG" id="tps:THAPSDRAFT_32971"/>
<dbReference type="EMBL" id="CM000640">
    <property type="protein sequence ID" value="EED93654.1"/>
    <property type="molecule type" value="Genomic_DNA"/>
</dbReference>
<dbReference type="Gene3D" id="2.40.10.10">
    <property type="entry name" value="Trypsin-like serine proteases"/>
    <property type="match status" value="1"/>
</dbReference>
<dbReference type="GeneID" id="7444031"/>
<dbReference type="AlphaFoldDB" id="B8BX65"/>
<dbReference type="STRING" id="35128.B8BX65"/>
<dbReference type="InParanoid" id="B8BX65"/>
<gene>
    <name evidence="3" type="ORF">THAPSDRAFT_32971</name>
</gene>
<dbReference type="InterPro" id="IPR009003">
    <property type="entry name" value="Peptidase_S1_PA"/>
</dbReference>
<dbReference type="PaxDb" id="35128-Thaps32971"/>
<reference evidence="3 4" key="2">
    <citation type="journal article" date="2008" name="Nature">
        <title>The Phaeodactylum genome reveals the evolutionary history of diatom genomes.</title>
        <authorList>
            <person name="Bowler C."/>
            <person name="Allen A.E."/>
            <person name="Badger J.H."/>
            <person name="Grimwood J."/>
            <person name="Jabbari K."/>
            <person name="Kuo A."/>
            <person name="Maheswari U."/>
            <person name="Martens C."/>
            <person name="Maumus F."/>
            <person name="Otillar R.P."/>
            <person name="Rayko E."/>
            <person name="Salamov A."/>
            <person name="Vandepoele K."/>
            <person name="Beszteri B."/>
            <person name="Gruber A."/>
            <person name="Heijde M."/>
            <person name="Katinka M."/>
            <person name="Mock T."/>
            <person name="Valentin K."/>
            <person name="Verret F."/>
            <person name="Berges J.A."/>
            <person name="Brownlee C."/>
            <person name="Cadoret J.P."/>
            <person name="Chiovitti A."/>
            <person name="Choi C.J."/>
            <person name="Coesel S."/>
            <person name="De Martino A."/>
            <person name="Detter J.C."/>
            <person name="Durkin C."/>
            <person name="Falciatore A."/>
            <person name="Fournet J."/>
            <person name="Haruta M."/>
            <person name="Huysman M.J."/>
            <person name="Jenkins B.D."/>
            <person name="Jiroutova K."/>
            <person name="Jorgensen R.E."/>
            <person name="Joubert Y."/>
            <person name="Kaplan A."/>
            <person name="Kroger N."/>
            <person name="Kroth P.G."/>
            <person name="La Roche J."/>
            <person name="Lindquist E."/>
            <person name="Lommer M."/>
            <person name="Martin-Jezequel V."/>
            <person name="Lopez P.J."/>
            <person name="Lucas S."/>
            <person name="Mangogna M."/>
            <person name="McGinnis K."/>
            <person name="Medlin L.K."/>
            <person name="Montsant A."/>
            <person name="Oudot-Le Secq M.P."/>
            <person name="Napoli C."/>
            <person name="Obornik M."/>
            <person name="Parker M.S."/>
            <person name="Petit J.L."/>
            <person name="Porcel B.M."/>
            <person name="Poulsen N."/>
            <person name="Robison M."/>
            <person name="Rychlewski L."/>
            <person name="Rynearson T.A."/>
            <person name="Schmutz J."/>
            <person name="Shapiro H."/>
            <person name="Siaut M."/>
            <person name="Stanley M."/>
            <person name="Sussman M.R."/>
            <person name="Taylor A.R."/>
            <person name="Vardi A."/>
            <person name="von Dassow P."/>
            <person name="Vyverman W."/>
            <person name="Willis A."/>
            <person name="Wyrwicz L.S."/>
            <person name="Rokhsar D.S."/>
            <person name="Weissenbach J."/>
            <person name="Armbrust E.V."/>
            <person name="Green B.R."/>
            <person name="Van de Peer Y."/>
            <person name="Grigoriev I.V."/>
        </authorList>
    </citation>
    <scope>NUCLEOTIDE SEQUENCE [LARGE SCALE GENOMIC DNA]</scope>
    <source>
        <strain evidence="3 4">CCMP1335</strain>
    </source>
</reference>
<keyword evidence="1" id="KW-0843">Virulence</keyword>
<dbReference type="InterPro" id="IPR043504">
    <property type="entry name" value="Peptidase_S1_PA_chymotrypsin"/>
</dbReference>